<evidence type="ECO:0000313" key="2">
    <source>
        <dbReference type="EMBL" id="CAJ0966778.1"/>
    </source>
</evidence>
<evidence type="ECO:0000313" key="3">
    <source>
        <dbReference type="Proteomes" id="UP001176940"/>
    </source>
</evidence>
<organism evidence="2 3">
    <name type="scientific">Ranitomeya imitator</name>
    <name type="common">mimic poison frog</name>
    <dbReference type="NCBI Taxonomy" id="111125"/>
    <lineage>
        <taxon>Eukaryota</taxon>
        <taxon>Metazoa</taxon>
        <taxon>Chordata</taxon>
        <taxon>Craniata</taxon>
        <taxon>Vertebrata</taxon>
        <taxon>Euteleostomi</taxon>
        <taxon>Amphibia</taxon>
        <taxon>Batrachia</taxon>
        <taxon>Anura</taxon>
        <taxon>Neobatrachia</taxon>
        <taxon>Hyloidea</taxon>
        <taxon>Dendrobatidae</taxon>
        <taxon>Dendrobatinae</taxon>
        <taxon>Ranitomeya</taxon>
    </lineage>
</organism>
<dbReference type="PANTHER" id="PTHR28674:SF1">
    <property type="entry name" value="NOP PROTEIN CHAPERONE 1"/>
    <property type="match status" value="1"/>
</dbReference>
<dbReference type="Pfam" id="PF15370">
    <property type="entry name" value="NOPCHAP1"/>
    <property type="match status" value="1"/>
</dbReference>
<dbReference type="Proteomes" id="UP001176940">
    <property type="component" value="Unassembled WGS sequence"/>
</dbReference>
<reference evidence="2" key="1">
    <citation type="submission" date="2023-07" db="EMBL/GenBank/DDBJ databases">
        <authorList>
            <person name="Stuckert A."/>
        </authorList>
    </citation>
    <scope>NUCLEOTIDE SEQUENCE</scope>
</reference>
<keyword evidence="3" id="KW-1185">Reference proteome</keyword>
<dbReference type="PANTHER" id="PTHR28674">
    <property type="entry name" value="SIMILAR TO DNA SEGMENT, CHR 10, WAYNE STATE UNIVERSITY 102,-EXPRESSED"/>
    <property type="match status" value="1"/>
</dbReference>
<proteinExistence type="predicted"/>
<feature type="region of interest" description="Disordered" evidence="1">
    <location>
        <begin position="54"/>
        <end position="94"/>
    </location>
</feature>
<sequence>MVLDRVQNFLPQMAQANEDLNKELQTCSDGKFDIENIEQEENIIEMNVALVELNSSDSSEGKSDSSEESSASDSDGEVTEHNIRLRQKGKKKAR</sequence>
<dbReference type="EMBL" id="CAUEEQ010076965">
    <property type="protein sequence ID" value="CAJ0966778.1"/>
    <property type="molecule type" value="Genomic_DNA"/>
</dbReference>
<name>A0ABN9MJ72_9NEOB</name>
<comment type="caution">
    <text evidence="2">The sequence shown here is derived from an EMBL/GenBank/DDBJ whole genome shotgun (WGS) entry which is preliminary data.</text>
</comment>
<protein>
    <submittedName>
        <fullName evidence="2">Uncharacterized protein</fullName>
    </submittedName>
</protein>
<gene>
    <name evidence="2" type="ORF">RIMI_LOCUS21647230</name>
</gene>
<evidence type="ECO:0000256" key="1">
    <source>
        <dbReference type="SAM" id="MobiDB-lite"/>
    </source>
</evidence>
<dbReference type="InterPro" id="IPR027921">
    <property type="entry name" value="NOPCHAP1"/>
</dbReference>
<accession>A0ABN9MJ72</accession>
<feature type="compositionally biased region" description="Basic residues" evidence="1">
    <location>
        <begin position="84"/>
        <end position="94"/>
    </location>
</feature>